<dbReference type="GO" id="GO:0006979">
    <property type="term" value="P:response to oxidative stress"/>
    <property type="evidence" value="ECO:0007669"/>
    <property type="project" value="UniProtKB-UniRule"/>
</dbReference>
<dbReference type="GO" id="GO:0046872">
    <property type="term" value="F:metal ion binding"/>
    <property type="evidence" value="ECO:0007669"/>
    <property type="project" value="UniProtKB-UniRule"/>
</dbReference>
<dbReference type="Proteomes" id="UP001443914">
    <property type="component" value="Unassembled WGS sequence"/>
</dbReference>
<comment type="cofactor">
    <cofactor evidence="18 21">
        <name>heme b</name>
        <dbReference type="ChEBI" id="CHEBI:60344"/>
    </cofactor>
    <text evidence="18 21">Binds 1 heme b (iron(II)-protoporphyrin IX) group per subunit.</text>
</comment>
<evidence type="ECO:0000256" key="1">
    <source>
        <dbReference type="ARBA" id="ARBA00000189"/>
    </source>
</evidence>
<keyword evidence="13 20" id="KW-1015">Disulfide bond</keyword>
<evidence type="ECO:0000256" key="2">
    <source>
        <dbReference type="ARBA" id="ARBA00002322"/>
    </source>
</evidence>
<dbReference type="GO" id="GO:0042744">
    <property type="term" value="P:hydrogen peroxide catabolic process"/>
    <property type="evidence" value="ECO:0007669"/>
    <property type="project" value="UniProtKB-KW"/>
</dbReference>
<sequence>MGFSSSSSLTIMVFVVVFLLGSSNAQLSTDYYCKTCPQLFPTVRGVVQAAINKEARMGASLLRLHFHDCFINGCDASNLLDDTSSFKGEKTAAPNLNSARGFEVIDQIKSAVEQVCPGVVSCADILAIAARDSVNILSGPQWDVKLGRRDALTASFAAANSSNGIPPATSSLSALISNFQSKGLSSRDLVALYGAHTIGQARCANYRAHIYQDNNIDASFARSNQAICPKNSGNGDNNLAPLDPQTPTKFDNIYFNSLLSKKSILHSDQELYNGGSTDTLVRTYSANSGAFNTDFINGMINMGNIKPLTGSQGQIRTNCRRINY</sequence>
<evidence type="ECO:0000256" key="17">
    <source>
        <dbReference type="PIRSR" id="PIRSR600823-2"/>
    </source>
</evidence>
<feature type="binding site" evidence="18">
    <location>
        <position position="246"/>
    </location>
    <ligand>
        <name>Ca(2+)</name>
        <dbReference type="ChEBI" id="CHEBI:29108"/>
        <label>2</label>
    </ligand>
</feature>
<evidence type="ECO:0000256" key="21">
    <source>
        <dbReference type="RuleBase" id="RU362060"/>
    </source>
</evidence>
<evidence type="ECO:0000256" key="19">
    <source>
        <dbReference type="PIRSR" id="PIRSR600823-4"/>
    </source>
</evidence>
<feature type="chain" id="PRO_5043110353" description="Peroxidase" evidence="21">
    <location>
        <begin position="26"/>
        <end position="324"/>
    </location>
</feature>
<dbReference type="EC" id="1.11.1.7" evidence="4 21"/>
<feature type="binding site" evidence="18">
    <location>
        <position position="89"/>
    </location>
    <ligand>
        <name>Ca(2+)</name>
        <dbReference type="ChEBI" id="CHEBI:29108"/>
        <label>1</label>
    </ligand>
</feature>
<comment type="cofactor">
    <cofactor evidence="18 21">
        <name>Ca(2+)</name>
        <dbReference type="ChEBI" id="CHEBI:29108"/>
    </cofactor>
    <text evidence="18 21">Binds 2 calcium ions per subunit.</text>
</comment>
<dbReference type="InterPro" id="IPR000823">
    <property type="entry name" value="Peroxidase_pln"/>
</dbReference>
<evidence type="ECO:0000313" key="24">
    <source>
        <dbReference type="Proteomes" id="UP001443914"/>
    </source>
</evidence>
<dbReference type="FunFam" id="1.10.420.10:FF:000006">
    <property type="entry name" value="Peroxidase"/>
    <property type="match status" value="1"/>
</dbReference>
<dbReference type="PANTHER" id="PTHR31388:SF264">
    <property type="entry name" value="PEROXIDASE 59"/>
    <property type="match status" value="1"/>
</dbReference>
<evidence type="ECO:0000313" key="23">
    <source>
        <dbReference type="EMBL" id="KAK9683611.1"/>
    </source>
</evidence>
<comment type="similarity">
    <text evidence="21">Belongs to the peroxidase family. Classical plant (class III) peroxidase subfamily.</text>
</comment>
<feature type="binding site" evidence="18">
    <location>
        <position position="73"/>
    </location>
    <ligand>
        <name>Ca(2+)</name>
        <dbReference type="ChEBI" id="CHEBI:29108"/>
        <label>1</label>
    </ligand>
</feature>
<evidence type="ECO:0000256" key="12">
    <source>
        <dbReference type="ARBA" id="ARBA00023004"/>
    </source>
</evidence>
<dbReference type="PANTHER" id="PTHR31388">
    <property type="entry name" value="PEROXIDASE 72-RELATED"/>
    <property type="match status" value="1"/>
</dbReference>
<feature type="binding site" evidence="18">
    <location>
        <position position="77"/>
    </location>
    <ligand>
        <name>Ca(2+)</name>
        <dbReference type="ChEBI" id="CHEBI:29108"/>
        <label>1</label>
    </ligand>
</feature>
<comment type="catalytic activity">
    <reaction evidence="1 21">
        <text>2 a phenolic donor + H2O2 = 2 a phenolic radical donor + 2 H2O</text>
        <dbReference type="Rhea" id="RHEA:56136"/>
        <dbReference type="ChEBI" id="CHEBI:15377"/>
        <dbReference type="ChEBI" id="CHEBI:16240"/>
        <dbReference type="ChEBI" id="CHEBI:139520"/>
        <dbReference type="ChEBI" id="CHEBI:139521"/>
        <dbReference type="EC" id="1.11.1.7"/>
    </reaction>
</comment>
<feature type="disulfide bond" evidence="20">
    <location>
        <begin position="69"/>
        <end position="74"/>
    </location>
</feature>
<dbReference type="GO" id="GO:0020037">
    <property type="term" value="F:heme binding"/>
    <property type="evidence" value="ECO:0007669"/>
    <property type="project" value="UniProtKB-UniRule"/>
</dbReference>
<dbReference type="Gene3D" id="1.10.420.10">
    <property type="entry name" value="Peroxidase, domain 2"/>
    <property type="match status" value="1"/>
</dbReference>
<feature type="disulfide bond" evidence="20">
    <location>
        <begin position="122"/>
        <end position="319"/>
    </location>
</feature>
<feature type="binding site" evidence="18">
    <location>
        <position position="243"/>
    </location>
    <ligand>
        <name>Ca(2+)</name>
        <dbReference type="ChEBI" id="CHEBI:29108"/>
        <label>2</label>
    </ligand>
</feature>
<keyword evidence="24" id="KW-1185">Reference proteome</keyword>
<protein>
    <recommendedName>
        <fullName evidence="4 21">Peroxidase</fullName>
        <ecNumber evidence="4 21">1.11.1.7</ecNumber>
    </recommendedName>
</protein>
<feature type="disulfide bond" evidence="20">
    <location>
        <begin position="36"/>
        <end position="116"/>
    </location>
</feature>
<keyword evidence="11 21" id="KW-0560">Oxidoreductase</keyword>
<evidence type="ECO:0000259" key="22">
    <source>
        <dbReference type="PROSITE" id="PS50873"/>
    </source>
</evidence>
<evidence type="ECO:0000256" key="3">
    <source>
        <dbReference type="ARBA" id="ARBA00004613"/>
    </source>
</evidence>
<feature type="active site" description="Proton acceptor" evidence="16">
    <location>
        <position position="67"/>
    </location>
</feature>
<feature type="binding site" evidence="18">
    <location>
        <position position="68"/>
    </location>
    <ligand>
        <name>Ca(2+)</name>
        <dbReference type="ChEBI" id="CHEBI:29108"/>
        <label>1</label>
    </ligand>
</feature>
<dbReference type="PROSITE" id="PS00436">
    <property type="entry name" value="PEROXIDASE_2"/>
    <property type="match status" value="1"/>
</dbReference>
<evidence type="ECO:0000256" key="18">
    <source>
        <dbReference type="PIRSR" id="PIRSR600823-3"/>
    </source>
</evidence>
<evidence type="ECO:0000256" key="14">
    <source>
        <dbReference type="ARBA" id="ARBA00023180"/>
    </source>
</evidence>
<feature type="binding site" evidence="18">
    <location>
        <position position="75"/>
    </location>
    <ligand>
        <name>Ca(2+)</name>
        <dbReference type="ChEBI" id="CHEBI:29108"/>
        <label>1</label>
    </ligand>
</feature>
<comment type="subcellular location">
    <subcellularLocation>
        <location evidence="3 21">Secreted</location>
    </subcellularLocation>
</comment>
<keyword evidence="10 18" id="KW-0106">Calcium</keyword>
<keyword evidence="9 21" id="KW-0732">Signal</keyword>
<keyword evidence="14" id="KW-0325">Glycoprotein</keyword>
<keyword evidence="7 21" id="KW-0349">Heme</keyword>
<keyword evidence="5 21" id="KW-0964">Secreted</keyword>
<dbReference type="CDD" id="cd00693">
    <property type="entry name" value="secretory_peroxidase"/>
    <property type="match status" value="1"/>
</dbReference>
<dbReference type="PRINTS" id="PR00461">
    <property type="entry name" value="PLPEROXIDASE"/>
</dbReference>
<dbReference type="InterPro" id="IPR002016">
    <property type="entry name" value="Haem_peroxidase"/>
</dbReference>
<dbReference type="FunFam" id="1.10.520.10:FF:000009">
    <property type="entry name" value="Peroxidase"/>
    <property type="match status" value="1"/>
</dbReference>
<evidence type="ECO:0000256" key="9">
    <source>
        <dbReference type="ARBA" id="ARBA00022729"/>
    </source>
</evidence>
<name>A0AAW1I2C6_SAPOF</name>
<feature type="signal peptide" evidence="21">
    <location>
        <begin position="1"/>
        <end position="25"/>
    </location>
</feature>
<comment type="caution">
    <text evidence="23">The sequence shown here is derived from an EMBL/GenBank/DDBJ whole genome shotgun (WGS) entry which is preliminary data.</text>
</comment>
<reference evidence="23" key="1">
    <citation type="submission" date="2024-03" db="EMBL/GenBank/DDBJ databases">
        <title>WGS assembly of Saponaria officinalis var. Norfolk2.</title>
        <authorList>
            <person name="Jenkins J."/>
            <person name="Shu S."/>
            <person name="Grimwood J."/>
            <person name="Barry K."/>
            <person name="Goodstein D."/>
            <person name="Schmutz J."/>
            <person name="Leebens-Mack J."/>
            <person name="Osbourn A."/>
        </authorList>
    </citation>
    <scope>NUCLEOTIDE SEQUENCE [LARGE SCALE GENOMIC DNA]</scope>
    <source>
        <strain evidence="23">JIC</strain>
    </source>
</reference>
<dbReference type="PRINTS" id="PR00458">
    <property type="entry name" value="PEROXIDASE"/>
</dbReference>
<keyword evidence="12 18" id="KW-0408">Iron</keyword>
<evidence type="ECO:0000256" key="7">
    <source>
        <dbReference type="ARBA" id="ARBA00022617"/>
    </source>
</evidence>
<feature type="domain" description="Plant heme peroxidase family profile" evidence="22">
    <location>
        <begin position="26"/>
        <end position="323"/>
    </location>
</feature>
<evidence type="ECO:0000256" key="16">
    <source>
        <dbReference type="PIRSR" id="PIRSR600823-1"/>
    </source>
</evidence>
<evidence type="ECO:0000256" key="5">
    <source>
        <dbReference type="ARBA" id="ARBA00022525"/>
    </source>
</evidence>
<evidence type="ECO:0000256" key="4">
    <source>
        <dbReference type="ARBA" id="ARBA00012313"/>
    </source>
</evidence>
<proteinExistence type="inferred from homology"/>
<dbReference type="Pfam" id="PF00141">
    <property type="entry name" value="peroxidase"/>
    <property type="match status" value="1"/>
</dbReference>
<dbReference type="GO" id="GO:0005576">
    <property type="term" value="C:extracellular region"/>
    <property type="evidence" value="ECO:0007669"/>
    <property type="project" value="UniProtKB-SubCell"/>
</dbReference>
<feature type="disulfide bond" evidence="20">
    <location>
        <begin position="203"/>
        <end position="228"/>
    </location>
</feature>
<dbReference type="Gene3D" id="1.10.520.10">
    <property type="match status" value="1"/>
</dbReference>
<keyword evidence="15 21" id="KW-0376">Hydrogen peroxide</keyword>
<dbReference type="GO" id="GO:0140825">
    <property type="term" value="F:lactoperoxidase activity"/>
    <property type="evidence" value="ECO:0007669"/>
    <property type="project" value="UniProtKB-EC"/>
</dbReference>
<evidence type="ECO:0000256" key="20">
    <source>
        <dbReference type="PIRSR" id="PIRSR600823-5"/>
    </source>
</evidence>
<dbReference type="InterPro" id="IPR019794">
    <property type="entry name" value="Peroxidases_AS"/>
</dbReference>
<feature type="site" description="Transition state stabilizer" evidence="19">
    <location>
        <position position="63"/>
    </location>
</feature>
<organism evidence="23 24">
    <name type="scientific">Saponaria officinalis</name>
    <name type="common">Common soapwort</name>
    <name type="synonym">Lychnis saponaria</name>
    <dbReference type="NCBI Taxonomy" id="3572"/>
    <lineage>
        <taxon>Eukaryota</taxon>
        <taxon>Viridiplantae</taxon>
        <taxon>Streptophyta</taxon>
        <taxon>Embryophyta</taxon>
        <taxon>Tracheophyta</taxon>
        <taxon>Spermatophyta</taxon>
        <taxon>Magnoliopsida</taxon>
        <taxon>eudicotyledons</taxon>
        <taxon>Gunneridae</taxon>
        <taxon>Pentapetalae</taxon>
        <taxon>Caryophyllales</taxon>
        <taxon>Caryophyllaceae</taxon>
        <taxon>Caryophylleae</taxon>
        <taxon>Saponaria</taxon>
    </lineage>
</organism>
<keyword evidence="6 21" id="KW-0575">Peroxidase</keyword>
<gene>
    <name evidence="23" type="ORF">RND81_10G153000</name>
</gene>
<dbReference type="EMBL" id="JBDFQZ010000010">
    <property type="protein sequence ID" value="KAK9683611.1"/>
    <property type="molecule type" value="Genomic_DNA"/>
</dbReference>
<dbReference type="AlphaFoldDB" id="A0AAW1I2C6"/>
<comment type="function">
    <text evidence="2">Removal of H(2)O(2), oxidation of toxic reductants, biosynthesis and degradation of lignin, suberization, auxin catabolism, response to environmental stresses such as wounding, pathogen attack and oxidative stress. These functions might be dependent on each isozyme/isoform in each plant tissue.</text>
</comment>
<feature type="binding site" evidence="18">
    <location>
        <position position="251"/>
    </location>
    <ligand>
        <name>Ca(2+)</name>
        <dbReference type="ChEBI" id="CHEBI:29108"/>
        <label>2</label>
    </ligand>
</feature>
<dbReference type="SUPFAM" id="SSF48113">
    <property type="entry name" value="Heme-dependent peroxidases"/>
    <property type="match status" value="1"/>
</dbReference>
<evidence type="ECO:0000256" key="6">
    <source>
        <dbReference type="ARBA" id="ARBA00022559"/>
    </source>
</evidence>
<feature type="binding site" description="axial binding residue" evidence="18">
    <location>
        <position position="196"/>
    </location>
    <ligand>
        <name>heme b</name>
        <dbReference type="ChEBI" id="CHEBI:60344"/>
    </ligand>
    <ligandPart>
        <name>Fe</name>
        <dbReference type="ChEBI" id="CHEBI:18248"/>
    </ligandPart>
</feature>
<evidence type="ECO:0000256" key="8">
    <source>
        <dbReference type="ARBA" id="ARBA00022723"/>
    </source>
</evidence>
<feature type="binding site" evidence="18">
    <location>
        <position position="197"/>
    </location>
    <ligand>
        <name>Ca(2+)</name>
        <dbReference type="ChEBI" id="CHEBI:29108"/>
        <label>2</label>
    </ligand>
</feature>
<evidence type="ECO:0000256" key="13">
    <source>
        <dbReference type="ARBA" id="ARBA00023157"/>
    </source>
</evidence>
<evidence type="ECO:0000256" key="10">
    <source>
        <dbReference type="ARBA" id="ARBA00022837"/>
    </source>
</evidence>
<evidence type="ECO:0000256" key="15">
    <source>
        <dbReference type="ARBA" id="ARBA00023324"/>
    </source>
</evidence>
<dbReference type="InterPro" id="IPR010255">
    <property type="entry name" value="Haem_peroxidase_sf"/>
</dbReference>
<dbReference type="InterPro" id="IPR033905">
    <property type="entry name" value="Secretory_peroxidase"/>
</dbReference>
<feature type="binding site" evidence="17">
    <location>
        <position position="166"/>
    </location>
    <ligand>
        <name>substrate</name>
    </ligand>
</feature>
<accession>A0AAW1I2C6</accession>
<keyword evidence="8 18" id="KW-0479">Metal-binding</keyword>
<evidence type="ECO:0000256" key="11">
    <source>
        <dbReference type="ARBA" id="ARBA00023002"/>
    </source>
</evidence>
<dbReference type="PROSITE" id="PS50873">
    <property type="entry name" value="PEROXIDASE_4"/>
    <property type="match status" value="1"/>
</dbReference>